<dbReference type="PANTHER" id="PTHR34700">
    <property type="entry name" value="POTASSIUM BINDING PROTEIN KBP"/>
    <property type="match status" value="1"/>
</dbReference>
<keyword evidence="4" id="KW-1185">Reference proteome</keyword>
<sequence>MSRTVFALMVVGAAVIAIALGIAWQRKMSDQAVIDRAKGVPPVASQSAPAPPPSPSSETPSPGAAVMAPSFDVARIDPDGRAVIAGRAAPGAKIVLLDGGKEIAKGDADNRGEWVLLLQEPPLTPGQHELRVVQHLEGRAPVTSEQVVVAVVPTPGPGSSDQTLVMIAPPGSAATLIQPPSAIGTPKSRDLQLSTLDYDERGQMTVSGQAAAGAHVRAYIDDRMVGEGTAGKDGHWRLTPEASVVPGKHTLRLDRLGADGKPTARLEVPFERKATGSAAGDNRQLHVVRGDNLWNIARAHYGEGVRFTVIFDANKDQIRDPNLIYPGQVFALPKVN</sequence>
<evidence type="ECO:0000256" key="1">
    <source>
        <dbReference type="SAM" id="MobiDB-lite"/>
    </source>
</evidence>
<evidence type="ECO:0000259" key="2">
    <source>
        <dbReference type="PROSITE" id="PS51782"/>
    </source>
</evidence>
<evidence type="ECO:0000313" key="3">
    <source>
        <dbReference type="EMBL" id="SKA36895.1"/>
    </source>
</evidence>
<dbReference type="Pfam" id="PF01476">
    <property type="entry name" value="LysM"/>
    <property type="match status" value="1"/>
</dbReference>
<reference evidence="4" key="1">
    <citation type="submission" date="2017-02" db="EMBL/GenBank/DDBJ databases">
        <authorList>
            <person name="Varghese N."/>
            <person name="Submissions S."/>
        </authorList>
    </citation>
    <scope>NUCLEOTIDE SEQUENCE [LARGE SCALE GENOMIC DNA]</scope>
    <source>
        <strain evidence="4">ATCC 27094</strain>
    </source>
</reference>
<dbReference type="PANTHER" id="PTHR34700:SF4">
    <property type="entry name" value="PHAGE-LIKE ELEMENT PBSX PROTEIN XKDP"/>
    <property type="match status" value="1"/>
</dbReference>
<feature type="region of interest" description="Disordered" evidence="1">
    <location>
        <begin position="40"/>
        <end position="65"/>
    </location>
</feature>
<dbReference type="InterPro" id="IPR013783">
    <property type="entry name" value="Ig-like_fold"/>
</dbReference>
<dbReference type="InterPro" id="IPR052196">
    <property type="entry name" value="Bact_Kbp"/>
</dbReference>
<proteinExistence type="predicted"/>
<dbReference type="SMART" id="SM00257">
    <property type="entry name" value="LysM"/>
    <property type="match status" value="1"/>
</dbReference>
<dbReference type="CDD" id="cd00118">
    <property type="entry name" value="LysM"/>
    <property type="match status" value="1"/>
</dbReference>
<feature type="compositionally biased region" description="Low complexity" evidence="1">
    <location>
        <begin position="56"/>
        <end position="65"/>
    </location>
</feature>
<dbReference type="RefSeq" id="WP_170921200.1">
    <property type="nucleotide sequence ID" value="NZ_FUWJ01000014.1"/>
</dbReference>
<feature type="domain" description="LysM" evidence="2">
    <location>
        <begin position="283"/>
        <end position="332"/>
    </location>
</feature>
<dbReference type="AlphaFoldDB" id="A0A1T4T8U4"/>
<dbReference type="PROSITE" id="PS51782">
    <property type="entry name" value="LYSM"/>
    <property type="match status" value="1"/>
</dbReference>
<dbReference type="Gene3D" id="3.10.350.10">
    <property type="entry name" value="LysM domain"/>
    <property type="match status" value="1"/>
</dbReference>
<protein>
    <submittedName>
        <fullName evidence="3">Nucleoid-associated protein YgaU, contains BON and LysM domains</fullName>
    </submittedName>
</protein>
<dbReference type="Gene3D" id="2.60.40.10">
    <property type="entry name" value="Immunoglobulins"/>
    <property type="match status" value="1"/>
</dbReference>
<dbReference type="SUPFAM" id="SSF54106">
    <property type="entry name" value="LysM domain"/>
    <property type="match status" value="1"/>
</dbReference>
<dbReference type="InterPro" id="IPR036779">
    <property type="entry name" value="LysM_dom_sf"/>
</dbReference>
<dbReference type="Proteomes" id="UP000190092">
    <property type="component" value="Unassembled WGS sequence"/>
</dbReference>
<dbReference type="STRING" id="225324.SAMN02745126_05851"/>
<evidence type="ECO:0000313" key="4">
    <source>
        <dbReference type="Proteomes" id="UP000190092"/>
    </source>
</evidence>
<gene>
    <name evidence="3" type="ORF">SAMN02745126_05851</name>
</gene>
<name>A0A1T4T8U4_9HYPH</name>
<dbReference type="EMBL" id="FUWJ01000014">
    <property type="protein sequence ID" value="SKA36895.1"/>
    <property type="molecule type" value="Genomic_DNA"/>
</dbReference>
<accession>A0A1T4T8U4</accession>
<dbReference type="InterPro" id="IPR018392">
    <property type="entry name" value="LysM"/>
</dbReference>
<organism evidence="3 4">
    <name type="scientific">Enhydrobacter aerosaccus</name>
    <dbReference type="NCBI Taxonomy" id="225324"/>
    <lineage>
        <taxon>Bacteria</taxon>
        <taxon>Pseudomonadati</taxon>
        <taxon>Pseudomonadota</taxon>
        <taxon>Alphaproteobacteria</taxon>
        <taxon>Hyphomicrobiales</taxon>
        <taxon>Enhydrobacter</taxon>
    </lineage>
</organism>